<dbReference type="Gene3D" id="3.40.30.10">
    <property type="entry name" value="Glutaredoxin"/>
    <property type="match status" value="1"/>
</dbReference>
<dbReference type="PANTHER" id="PTHR42852">
    <property type="entry name" value="THIOL:DISULFIDE INTERCHANGE PROTEIN DSBE"/>
    <property type="match status" value="1"/>
</dbReference>
<dbReference type="InterPro" id="IPR050553">
    <property type="entry name" value="Thioredoxin_ResA/DsbE_sf"/>
</dbReference>
<evidence type="ECO:0000259" key="1">
    <source>
        <dbReference type="PROSITE" id="PS51352"/>
    </source>
</evidence>
<organism evidence="2">
    <name type="scientific">marine metagenome</name>
    <dbReference type="NCBI Taxonomy" id="408172"/>
    <lineage>
        <taxon>unclassified sequences</taxon>
        <taxon>metagenomes</taxon>
        <taxon>ecological metagenomes</taxon>
    </lineage>
</organism>
<accession>A0A382TEN0</accession>
<dbReference type="PROSITE" id="PS51352">
    <property type="entry name" value="THIOREDOXIN_2"/>
    <property type="match status" value="1"/>
</dbReference>
<dbReference type="AlphaFoldDB" id="A0A382TEN0"/>
<evidence type="ECO:0000313" key="2">
    <source>
        <dbReference type="EMBL" id="SVD20506.1"/>
    </source>
</evidence>
<dbReference type="InterPro" id="IPR036249">
    <property type="entry name" value="Thioredoxin-like_sf"/>
</dbReference>
<dbReference type="PANTHER" id="PTHR42852:SF13">
    <property type="entry name" value="PROTEIN DIPZ"/>
    <property type="match status" value="1"/>
</dbReference>
<dbReference type="Pfam" id="PF00578">
    <property type="entry name" value="AhpC-TSA"/>
    <property type="match status" value="1"/>
</dbReference>
<dbReference type="CDD" id="cd02966">
    <property type="entry name" value="TlpA_like_family"/>
    <property type="match status" value="1"/>
</dbReference>
<feature type="domain" description="Thioredoxin" evidence="1">
    <location>
        <begin position="13"/>
        <end position="169"/>
    </location>
</feature>
<dbReference type="SUPFAM" id="SSF52833">
    <property type="entry name" value="Thioredoxin-like"/>
    <property type="match status" value="1"/>
</dbReference>
<protein>
    <recommendedName>
        <fullName evidence="1">Thioredoxin domain-containing protein</fullName>
    </recommendedName>
</protein>
<proteinExistence type="predicted"/>
<sequence length="172" mass="19802">MVPLLPQNFDDSLPLGKAVGEWKVADWYNSSPLKLKDLRGKVVLIRWWAGPHCPFCIASSGSLNQFHAEFEEEGLQVVGFYHHKSRKPLNKEKVALNIESLGFDFPVAIDHEWRTLNDWWLKGGLRRFTSVTFLLDKKGVIRHIHSGGQYTKGDESYKKMKEIIRKLLAEKV</sequence>
<gene>
    <name evidence="2" type="ORF">METZ01_LOCUS373360</name>
</gene>
<dbReference type="GO" id="GO:0016209">
    <property type="term" value="F:antioxidant activity"/>
    <property type="evidence" value="ECO:0007669"/>
    <property type="project" value="InterPro"/>
</dbReference>
<reference evidence="2" key="1">
    <citation type="submission" date="2018-05" db="EMBL/GenBank/DDBJ databases">
        <authorList>
            <person name="Lanie J.A."/>
            <person name="Ng W.-L."/>
            <person name="Kazmierczak K.M."/>
            <person name="Andrzejewski T.M."/>
            <person name="Davidsen T.M."/>
            <person name="Wayne K.J."/>
            <person name="Tettelin H."/>
            <person name="Glass J.I."/>
            <person name="Rusch D."/>
            <person name="Podicherti R."/>
            <person name="Tsui H.-C.T."/>
            <person name="Winkler M.E."/>
        </authorList>
    </citation>
    <scope>NUCLEOTIDE SEQUENCE</scope>
</reference>
<dbReference type="InterPro" id="IPR013766">
    <property type="entry name" value="Thioredoxin_domain"/>
</dbReference>
<dbReference type="GO" id="GO:0016491">
    <property type="term" value="F:oxidoreductase activity"/>
    <property type="evidence" value="ECO:0007669"/>
    <property type="project" value="InterPro"/>
</dbReference>
<name>A0A382TEN0_9ZZZZ</name>
<dbReference type="InterPro" id="IPR000866">
    <property type="entry name" value="AhpC/TSA"/>
</dbReference>
<dbReference type="EMBL" id="UINC01136009">
    <property type="protein sequence ID" value="SVD20506.1"/>
    <property type="molecule type" value="Genomic_DNA"/>
</dbReference>